<keyword evidence="2" id="KW-1185">Reference proteome</keyword>
<organism evidence="1 2">
    <name type="scientific">Racocetra fulgida</name>
    <dbReference type="NCBI Taxonomy" id="60492"/>
    <lineage>
        <taxon>Eukaryota</taxon>
        <taxon>Fungi</taxon>
        <taxon>Fungi incertae sedis</taxon>
        <taxon>Mucoromycota</taxon>
        <taxon>Glomeromycotina</taxon>
        <taxon>Glomeromycetes</taxon>
        <taxon>Diversisporales</taxon>
        <taxon>Gigasporaceae</taxon>
        <taxon>Racocetra</taxon>
    </lineage>
</organism>
<gene>
    <name evidence="1" type="ORF">RFULGI_LOCUS10628</name>
</gene>
<evidence type="ECO:0000313" key="1">
    <source>
        <dbReference type="EMBL" id="CAG8706450.1"/>
    </source>
</evidence>
<dbReference type="EMBL" id="CAJVPZ010021423">
    <property type="protein sequence ID" value="CAG8706450.1"/>
    <property type="molecule type" value="Genomic_DNA"/>
</dbReference>
<feature type="non-terminal residue" evidence="1">
    <location>
        <position position="1"/>
    </location>
</feature>
<protein>
    <submittedName>
        <fullName evidence="1">3628_t:CDS:1</fullName>
    </submittedName>
</protein>
<proteinExistence type="predicted"/>
<sequence>MSARSTDDTYFYAESDKIEQIMHKNKILKGMKTILKEHGLWKNKLKADCQECKDNNFDDNRRD</sequence>
<dbReference type="Proteomes" id="UP000789396">
    <property type="component" value="Unassembled WGS sequence"/>
</dbReference>
<accession>A0A9N9HUH8</accession>
<reference evidence="1" key="1">
    <citation type="submission" date="2021-06" db="EMBL/GenBank/DDBJ databases">
        <authorList>
            <person name="Kallberg Y."/>
            <person name="Tangrot J."/>
            <person name="Rosling A."/>
        </authorList>
    </citation>
    <scope>NUCLEOTIDE SEQUENCE</scope>
    <source>
        <strain evidence="1">IN212</strain>
    </source>
</reference>
<evidence type="ECO:0000313" key="2">
    <source>
        <dbReference type="Proteomes" id="UP000789396"/>
    </source>
</evidence>
<dbReference type="OrthoDB" id="10044727at2759"/>
<comment type="caution">
    <text evidence="1">The sequence shown here is derived from an EMBL/GenBank/DDBJ whole genome shotgun (WGS) entry which is preliminary data.</text>
</comment>
<dbReference type="AlphaFoldDB" id="A0A9N9HUH8"/>
<name>A0A9N9HUH8_9GLOM</name>